<dbReference type="InterPro" id="IPR020846">
    <property type="entry name" value="MFS_dom"/>
</dbReference>
<feature type="transmembrane region" description="Helical" evidence="6">
    <location>
        <begin position="74"/>
        <end position="94"/>
    </location>
</feature>
<evidence type="ECO:0000256" key="4">
    <source>
        <dbReference type="ARBA" id="ARBA00022989"/>
    </source>
</evidence>
<feature type="transmembrane region" description="Helical" evidence="6">
    <location>
        <begin position="270"/>
        <end position="292"/>
    </location>
</feature>
<dbReference type="InterPro" id="IPR050189">
    <property type="entry name" value="MFS_Efflux_Transporters"/>
</dbReference>
<feature type="transmembrane region" description="Helical" evidence="6">
    <location>
        <begin position="358"/>
        <end position="378"/>
    </location>
</feature>
<accession>A0AAF0ICV7</accession>
<dbReference type="GO" id="GO:0005886">
    <property type="term" value="C:plasma membrane"/>
    <property type="evidence" value="ECO:0007669"/>
    <property type="project" value="UniProtKB-SubCell"/>
</dbReference>
<dbReference type="PANTHER" id="PTHR43124:SF3">
    <property type="entry name" value="CHLORAMPHENICOL EFFLUX PUMP RV0191"/>
    <property type="match status" value="1"/>
</dbReference>
<feature type="transmembrane region" description="Helical" evidence="6">
    <location>
        <begin position="237"/>
        <end position="258"/>
    </location>
</feature>
<feature type="transmembrane region" description="Helical" evidence="6">
    <location>
        <begin position="330"/>
        <end position="352"/>
    </location>
</feature>
<keyword evidence="5 6" id="KW-0472">Membrane</keyword>
<evidence type="ECO:0000256" key="2">
    <source>
        <dbReference type="ARBA" id="ARBA00022475"/>
    </source>
</evidence>
<dbReference type="Proteomes" id="UP000186851">
    <property type="component" value="Chromosome"/>
</dbReference>
<feature type="transmembrane region" description="Helical" evidence="6">
    <location>
        <begin position="42"/>
        <end position="62"/>
    </location>
</feature>
<dbReference type="EMBL" id="CP091871">
    <property type="protein sequence ID" value="WEU40692.1"/>
    <property type="molecule type" value="Genomic_DNA"/>
</dbReference>
<keyword evidence="4 6" id="KW-1133">Transmembrane helix</keyword>
<feature type="transmembrane region" description="Helical" evidence="6">
    <location>
        <begin position="204"/>
        <end position="225"/>
    </location>
</feature>
<feature type="domain" description="Major facilitator superfamily (MFS) profile" evidence="7">
    <location>
        <begin position="8"/>
        <end position="382"/>
    </location>
</feature>
<evidence type="ECO:0000313" key="9">
    <source>
        <dbReference type="Proteomes" id="UP000186851"/>
    </source>
</evidence>
<evidence type="ECO:0000256" key="6">
    <source>
        <dbReference type="SAM" id="Phobius"/>
    </source>
</evidence>
<evidence type="ECO:0000256" key="5">
    <source>
        <dbReference type="ARBA" id="ARBA00023136"/>
    </source>
</evidence>
<evidence type="ECO:0000313" key="8">
    <source>
        <dbReference type="EMBL" id="WEU40692.1"/>
    </source>
</evidence>
<dbReference type="Pfam" id="PF07690">
    <property type="entry name" value="MFS_1"/>
    <property type="match status" value="1"/>
</dbReference>
<reference evidence="8" key="1">
    <citation type="journal article" date="2017" name="Nature">
        <title>Asgard archaea illuminate the origin of eukaryotic cellular complexity.</title>
        <authorList>
            <person name="Zaremba-Niedzwiedzka K."/>
            <person name="Caceres E.F."/>
            <person name="Saw J.H."/>
            <person name="Backstrom D."/>
            <person name="Juzokaite L."/>
            <person name="Vancaester E."/>
            <person name="Seitz K.W."/>
            <person name="Anantharaman K."/>
            <person name="Starnawski P."/>
            <person name="Kjeldsen K.U."/>
            <person name="Scott M.B."/>
            <person name="Nunoura T."/>
            <person name="Banfield J.F."/>
            <person name="Schramm A."/>
            <person name="Baker B.J."/>
            <person name="Spang A."/>
            <person name="Ettema T.J.G."/>
        </authorList>
    </citation>
    <scope>NUCLEOTIDE SEQUENCE</scope>
    <source>
        <strain evidence="8">LCB_4</strain>
    </source>
</reference>
<evidence type="ECO:0000256" key="1">
    <source>
        <dbReference type="ARBA" id="ARBA00004651"/>
    </source>
</evidence>
<evidence type="ECO:0000259" key="7">
    <source>
        <dbReference type="PROSITE" id="PS50850"/>
    </source>
</evidence>
<reference evidence="8" key="2">
    <citation type="journal article" date="2022" name="Nat. Microbiol.">
        <title>A closed Candidatus Odinarchaeum chromosome exposes Asgard archaeal viruses.</title>
        <authorList>
            <person name="Tamarit D."/>
            <person name="Caceres E.F."/>
            <person name="Krupovic M."/>
            <person name="Nijland R."/>
            <person name="Eme L."/>
            <person name="Robinson N.P."/>
            <person name="Ettema T.J.G."/>
        </authorList>
    </citation>
    <scope>NUCLEOTIDE SEQUENCE</scope>
    <source>
        <strain evidence="8">LCB_4</strain>
    </source>
</reference>
<keyword evidence="3 6" id="KW-0812">Transmembrane</keyword>
<dbReference type="PANTHER" id="PTHR43124">
    <property type="entry name" value="PURINE EFFLUX PUMP PBUE"/>
    <property type="match status" value="1"/>
</dbReference>
<feature type="transmembrane region" description="Helical" evidence="6">
    <location>
        <begin position="163"/>
        <end position="183"/>
    </location>
</feature>
<protein>
    <submittedName>
        <fullName evidence="8">MFS transporter</fullName>
    </submittedName>
</protein>
<dbReference type="AlphaFoldDB" id="A0AAF0ICV7"/>
<comment type="subcellular location">
    <subcellularLocation>
        <location evidence="1">Cell membrane</location>
        <topology evidence="1">Multi-pass membrane protein</topology>
    </subcellularLocation>
</comment>
<dbReference type="Gene3D" id="1.20.1250.20">
    <property type="entry name" value="MFS general substrate transporter like domains"/>
    <property type="match status" value="2"/>
</dbReference>
<dbReference type="GO" id="GO:0022857">
    <property type="term" value="F:transmembrane transporter activity"/>
    <property type="evidence" value="ECO:0007669"/>
    <property type="project" value="InterPro"/>
</dbReference>
<feature type="transmembrane region" description="Helical" evidence="6">
    <location>
        <begin position="135"/>
        <end position="157"/>
    </location>
</feature>
<dbReference type="InterPro" id="IPR036259">
    <property type="entry name" value="MFS_trans_sf"/>
</dbReference>
<dbReference type="InterPro" id="IPR011701">
    <property type="entry name" value="MFS"/>
</dbReference>
<feature type="transmembrane region" description="Helical" evidence="6">
    <location>
        <begin position="100"/>
        <end position="123"/>
    </location>
</feature>
<dbReference type="KEGG" id="oyw:OdinLCB4_001830"/>
<sequence>MVSVQGRNLIAGMLIRTLFGYSVFDFVLLSITLQNVFSITEIGVGALMAAYWIPAIALQFVVGRYADKIGFKKLVVAGTITVALGSLIISQAYFFELVLIGRFITGVGAILFWTPGVVIVSNVYPKEKLSFATSLIVLSYGVGTLTAFLTVPVQAIILGWRSIFFLAFVYGFIVAILVQILTTDTPANFHKPANTVKIFKSMELFKIAVAQCLSMAAWTVFLTFFTRTLIFEKSVNANVANLTVVFASIAGIISALLGGYFSDKKYRKGLWIAVPLTLLSLTFLILPFSVGFNPVSDLFLSWFIGALVWIPQGPIWALPKIVEPDYPNTAMTLLVCMTGVTVTVFPLLFGWLTDFTGSFFYSYIMIALIVLCAALVSYRIRN</sequence>
<feature type="transmembrane region" description="Helical" evidence="6">
    <location>
        <begin position="298"/>
        <end position="318"/>
    </location>
</feature>
<proteinExistence type="predicted"/>
<evidence type="ECO:0000256" key="3">
    <source>
        <dbReference type="ARBA" id="ARBA00022692"/>
    </source>
</evidence>
<feature type="transmembrane region" description="Helical" evidence="6">
    <location>
        <begin position="9"/>
        <end position="30"/>
    </location>
</feature>
<dbReference type="PROSITE" id="PS50850">
    <property type="entry name" value="MFS"/>
    <property type="match status" value="1"/>
</dbReference>
<dbReference type="SUPFAM" id="SSF103473">
    <property type="entry name" value="MFS general substrate transporter"/>
    <property type="match status" value="1"/>
</dbReference>
<gene>
    <name evidence="8" type="ORF">OdinLCB4_001830</name>
</gene>
<organism evidence="8 9">
    <name type="scientific">Odinarchaeota yellowstonii (strain LCB_4)</name>
    <dbReference type="NCBI Taxonomy" id="1841599"/>
    <lineage>
        <taxon>Archaea</taxon>
        <taxon>Promethearchaeati</taxon>
        <taxon>Candidatus Odinarchaeota</taxon>
        <taxon>Candidatus Odinarchaeia</taxon>
        <taxon>Candidatus Odinarchaeales</taxon>
        <taxon>Candidatus Odinarchaeaceae</taxon>
        <taxon>Candidatus Odinarchaeum</taxon>
    </lineage>
</organism>
<keyword evidence="2" id="KW-1003">Cell membrane</keyword>
<name>A0AAF0ICV7_ODILC</name>